<dbReference type="PANTHER" id="PTHR42999">
    <property type="entry name" value="ANTIBIOTIC RESISTANCE PROTEIN MCBG"/>
    <property type="match status" value="1"/>
</dbReference>
<dbReference type="OrthoDB" id="156143at2"/>
<evidence type="ECO:0000313" key="2">
    <source>
        <dbReference type="Proteomes" id="UP000001726"/>
    </source>
</evidence>
<dbReference type="Pfam" id="PF13599">
    <property type="entry name" value="Pentapeptide_4"/>
    <property type="match status" value="2"/>
</dbReference>
<dbReference type="Proteomes" id="UP000001726">
    <property type="component" value="Chromosome"/>
</dbReference>
<protein>
    <submittedName>
        <fullName evidence="1">Pentapeptide repeat</fullName>
    </submittedName>
</protein>
<name>B2VI75_ERWT9</name>
<dbReference type="RefSeq" id="WP_012439926.1">
    <property type="nucleotide sequence ID" value="NC_010694.1"/>
</dbReference>
<keyword evidence="2" id="KW-1185">Reference proteome</keyword>
<accession>B2VI75</accession>
<dbReference type="Gene3D" id="2.160.20.80">
    <property type="entry name" value="E3 ubiquitin-protein ligase SopA"/>
    <property type="match status" value="1"/>
</dbReference>
<proteinExistence type="predicted"/>
<dbReference type="AlphaFoldDB" id="B2VI75"/>
<sequence length="199" mass="22658">MTQLMSDKEFFAKTFAKRDLPSFCIENSIFEACEFSHCNFSATQFLHCKFTECGFRHCNMSLMEISASRFHQVSFHECKLSGVDWTRAYWPTFNLDPGLHFSKSILTDASFFALKLPGVKMEECKLHEVDFRECDLAGAEITGCDLYGSLFNQTNLKAADFSGSWDFRIDVLNNTVESAKFSREEAVTLLESLGIELVD</sequence>
<dbReference type="KEGG" id="eta:ETA_01570"/>
<dbReference type="EMBL" id="CU468135">
    <property type="protein sequence ID" value="CAO95203.1"/>
    <property type="molecule type" value="Genomic_DNA"/>
</dbReference>
<dbReference type="STRING" id="465817.ETA_01570"/>
<dbReference type="eggNOG" id="COG1357">
    <property type="taxonomic scope" value="Bacteria"/>
</dbReference>
<dbReference type="SUPFAM" id="SSF141571">
    <property type="entry name" value="Pentapeptide repeat-like"/>
    <property type="match status" value="1"/>
</dbReference>
<reference evidence="1 2" key="1">
    <citation type="journal article" date="2008" name="Environ. Microbiol.">
        <title>The genome of Erwinia tasmaniensis strain Et1/99, a non-pathogenic bacterium in the genus Erwinia.</title>
        <authorList>
            <person name="Kube M."/>
            <person name="Migdoll A.M."/>
            <person name="Mueller I."/>
            <person name="Kuhl H."/>
            <person name="Beck A."/>
            <person name="Reinhardt R."/>
            <person name="Geider K."/>
        </authorList>
    </citation>
    <scope>NUCLEOTIDE SEQUENCE [LARGE SCALE GENOMIC DNA]</scope>
    <source>
        <strain evidence="2">DSM 17950 / CFBP 7177 / CIP 109463 / NCPPB 4357 / Et1/99</strain>
    </source>
</reference>
<dbReference type="InterPro" id="IPR001646">
    <property type="entry name" value="5peptide_repeat"/>
</dbReference>
<dbReference type="HOGENOM" id="CLU_033401_5_3_6"/>
<gene>
    <name evidence="1" type="ordered locus">ETA_01570</name>
</gene>
<dbReference type="InterPro" id="IPR052949">
    <property type="entry name" value="PA_immunity-related"/>
</dbReference>
<organism evidence="1 2">
    <name type="scientific">Erwinia tasmaniensis (strain DSM 17950 / CFBP 7177 / CIP 109463 / NCPPB 4357 / Et1/99)</name>
    <dbReference type="NCBI Taxonomy" id="465817"/>
    <lineage>
        <taxon>Bacteria</taxon>
        <taxon>Pseudomonadati</taxon>
        <taxon>Pseudomonadota</taxon>
        <taxon>Gammaproteobacteria</taxon>
        <taxon>Enterobacterales</taxon>
        <taxon>Erwiniaceae</taxon>
        <taxon>Erwinia</taxon>
    </lineage>
</organism>
<dbReference type="PANTHER" id="PTHR42999:SF1">
    <property type="entry name" value="PENTAPEPTIDE REPEAT-CONTAINING PROTEIN"/>
    <property type="match status" value="1"/>
</dbReference>
<evidence type="ECO:0000313" key="1">
    <source>
        <dbReference type="EMBL" id="CAO95203.1"/>
    </source>
</evidence>